<dbReference type="AlphaFoldDB" id="A0A3N2PLP3"/>
<dbReference type="EMBL" id="ML119061">
    <property type="protein sequence ID" value="ROT35438.1"/>
    <property type="molecule type" value="Genomic_DNA"/>
</dbReference>
<sequence length="143" mass="16960">MAVHCTYSLSRLPRLRFGGCRSLFFVLFPVPWRIVLYLSGAAQPRDLIDRVKCHRRVIQGSNHSLSGDRFFFFFFFEFRTQVVNLLASWIVPSYGYRSYSDPRDLQLRLHHDRMESWDVMLRGRVKVIRQVPRWTEGHVNVAV</sequence>
<evidence type="ECO:0000313" key="1">
    <source>
        <dbReference type="EMBL" id="ROT35438.1"/>
    </source>
</evidence>
<dbReference type="Proteomes" id="UP000272025">
    <property type="component" value="Unassembled WGS sequence"/>
</dbReference>
<reference evidence="1 2" key="1">
    <citation type="journal article" date="2018" name="Mol. Ecol.">
        <title>The obligate alkalophilic soda-lake fungus Sodiomyces alkalinus has shifted to a protein diet.</title>
        <authorList>
            <person name="Grum-Grzhimaylo A.A."/>
            <person name="Falkoski D.L."/>
            <person name="van den Heuvel J."/>
            <person name="Valero-Jimenez C.A."/>
            <person name="Min B."/>
            <person name="Choi I.G."/>
            <person name="Lipzen A."/>
            <person name="Daum C.G."/>
            <person name="Aanen D.K."/>
            <person name="Tsang A."/>
            <person name="Henrissat B."/>
            <person name="Bilanenko E.N."/>
            <person name="de Vries R.P."/>
            <person name="van Kan J.A.L."/>
            <person name="Grigoriev I.V."/>
            <person name="Debets A.J.M."/>
        </authorList>
    </citation>
    <scope>NUCLEOTIDE SEQUENCE [LARGE SCALE GENOMIC DNA]</scope>
    <source>
        <strain evidence="1 2">F11</strain>
    </source>
</reference>
<accession>A0A3N2PLP3</accession>
<organism evidence="1 2">
    <name type="scientific">Sodiomyces alkalinus (strain CBS 110278 / VKM F-3762 / F11)</name>
    <name type="common">Alkaliphilic filamentous fungus</name>
    <dbReference type="NCBI Taxonomy" id="1314773"/>
    <lineage>
        <taxon>Eukaryota</taxon>
        <taxon>Fungi</taxon>
        <taxon>Dikarya</taxon>
        <taxon>Ascomycota</taxon>
        <taxon>Pezizomycotina</taxon>
        <taxon>Sordariomycetes</taxon>
        <taxon>Hypocreomycetidae</taxon>
        <taxon>Glomerellales</taxon>
        <taxon>Plectosphaerellaceae</taxon>
        <taxon>Sodiomyces</taxon>
    </lineage>
</organism>
<keyword evidence="2" id="KW-1185">Reference proteome</keyword>
<dbReference type="GeneID" id="39584042"/>
<name>A0A3N2PLP3_SODAK</name>
<proteinExistence type="predicted"/>
<gene>
    <name evidence="1" type="ORF">SODALDRAFT_66043</name>
</gene>
<dbReference type="RefSeq" id="XP_028463244.1">
    <property type="nucleotide sequence ID" value="XM_028615565.1"/>
</dbReference>
<protein>
    <submittedName>
        <fullName evidence="1">Uncharacterized protein</fullName>
    </submittedName>
</protein>
<evidence type="ECO:0000313" key="2">
    <source>
        <dbReference type="Proteomes" id="UP000272025"/>
    </source>
</evidence>